<dbReference type="PANTHER" id="PTHR10799">
    <property type="entry name" value="SNF2/RAD54 HELICASE FAMILY"/>
    <property type="match status" value="1"/>
</dbReference>
<dbReference type="Proteomes" id="UP001172737">
    <property type="component" value="Unassembled WGS sequence"/>
</dbReference>
<dbReference type="NCBIfam" id="NF038317">
    <property type="entry name" value="DISARM_DrmD"/>
    <property type="match status" value="1"/>
</dbReference>
<dbReference type="GO" id="GO:0004386">
    <property type="term" value="F:helicase activity"/>
    <property type="evidence" value="ECO:0007669"/>
    <property type="project" value="UniProtKB-KW"/>
</dbReference>
<evidence type="ECO:0000256" key="4">
    <source>
        <dbReference type="ARBA" id="ARBA00022840"/>
    </source>
</evidence>
<dbReference type="InterPro" id="IPR038718">
    <property type="entry name" value="SNF2-like_sf"/>
</dbReference>
<reference evidence="8" key="1">
    <citation type="submission" date="2023-06" db="EMBL/GenBank/DDBJ databases">
        <title>Sysu t00039.</title>
        <authorList>
            <person name="Gao L."/>
            <person name="Fang B.-Z."/>
            <person name="Li W.-J."/>
        </authorList>
    </citation>
    <scope>NUCLEOTIDE SEQUENCE</scope>
    <source>
        <strain evidence="8">SYSU T00039</strain>
    </source>
</reference>
<dbReference type="SUPFAM" id="SSF52540">
    <property type="entry name" value="P-loop containing nucleoside triphosphate hydrolases"/>
    <property type="match status" value="2"/>
</dbReference>
<dbReference type="PROSITE" id="PS51192">
    <property type="entry name" value="HELICASE_ATP_BIND_1"/>
    <property type="match status" value="1"/>
</dbReference>
<dbReference type="GO" id="GO:0005524">
    <property type="term" value="F:ATP binding"/>
    <property type="evidence" value="ECO:0007669"/>
    <property type="project" value="UniProtKB-KW"/>
</dbReference>
<evidence type="ECO:0000313" key="8">
    <source>
        <dbReference type="EMBL" id="MDN4487472.1"/>
    </source>
</evidence>
<dbReference type="InterPro" id="IPR014001">
    <property type="entry name" value="Helicase_ATP-bd"/>
</dbReference>
<evidence type="ECO:0000313" key="9">
    <source>
        <dbReference type="Proteomes" id="UP001172737"/>
    </source>
</evidence>
<sequence>MTHTDERPDWRSEELGAGNLTTSSVAAERTNTRTNEVPEIGSLVNVRGARWTVTDATAQSLPRSSADDGRAELQHAVTMQSVEEDHYGRELSVIWELEPGRSVIHEQGLPTELQADQFDDPTTFAAYVDALRWGALTSADPRTLQAPFRSNASVEAYQLEPLRRAIDSPRANMLLADDVGLGKTIEAGLVIQELLLRHRARSAIVVCPAGLVIKWQEELRDKFGLHFEIVNSETMKTFRRTFGVHANPFRVYPRVIVSMSWLPSPRAERMLEEVYASVNDARTADRRAFDILVVDEAHHVAPATPSRASADKARYAVDSNRTKAVRRLADRCEHRLFLSATPHNGYTESFTALLEMIDPQRFARGADLDEQALKQVAVRRLKRDLPDEGFRLREVKPLWFDPSADESDAYERLIAFTRRRNGAVQQERGKRALDLATVILKKRFFSSPVAFAATAAAYLDARGDADVQLPDYDDVLGDEASDEEEGREEQPEFEALRNAKRAQVALTDDDISDLEELIAWGNGYDGQPDSKLDSLLKLIEGELHVPGLGWGDERIVIFTEYVTTLEWLRDVLESRGLGGDRLAIIDGSTDAETREEIRARFTAPPREEPVRILLATDAAGEGIDLQTYCHRLVSFDIPFNPNRLEQRIGRIDRYGQNRNPLVWHPRASKDNTTDYAKDNGLLARLASKIANSEHDGVSANEIIAPDLQRELGFGEGPARKSQTDAGGQVINRVLQAEHSLGRNLTRLAERLEDSRDRMHLHEGNLLRVFEQGLRVSGQPQLVEVYDPREEARLFEVPSGLSKTWVPALEGLATRLSNGVMRPITFDEERAKKKTDVVYAHLGHPLIQRAARELRGQVWTRTDQIRGVSAVVVDGLDQSFAAGVARLVLVGEGGTRLHEEVFLAGTRLSRRQELGMETAEALLTSALDGARLTQPGPRVLASLAADWTTQAGDTDGIRSRVINAINRRAERLQADVDADLTARRGADLSAVDEIFARFRSTLEGTLAAAEQAREAGEELLFQLPEEKQQRDRDLARVRTRLSHLADELHAERDAVDRRYRDVKAHTFVAALVFALTPEDAEKLEAASGR</sequence>
<dbReference type="Gene3D" id="3.40.50.300">
    <property type="entry name" value="P-loop containing nucleotide triphosphate hydrolases"/>
    <property type="match status" value="1"/>
</dbReference>
<feature type="region of interest" description="Disordered" evidence="5">
    <location>
        <begin position="473"/>
        <end position="494"/>
    </location>
</feature>
<keyword evidence="1" id="KW-0547">Nucleotide-binding</keyword>
<feature type="domain" description="Helicase ATP-binding" evidence="6">
    <location>
        <begin position="164"/>
        <end position="360"/>
    </location>
</feature>
<keyword evidence="4" id="KW-0067">ATP-binding</keyword>
<accession>A0AAW7M4C4</accession>
<dbReference type="Gene3D" id="3.40.50.10810">
    <property type="entry name" value="Tandem AAA-ATPase domain"/>
    <property type="match status" value="1"/>
</dbReference>
<dbReference type="EMBL" id="JAUHPX010000002">
    <property type="protein sequence ID" value="MDN4487472.1"/>
    <property type="molecule type" value="Genomic_DNA"/>
</dbReference>
<protein>
    <submittedName>
        <fullName evidence="8">DISARM system SNF2-like helicase DrmD</fullName>
    </submittedName>
</protein>
<gene>
    <name evidence="8" type="primary">drmD</name>
    <name evidence="8" type="ORF">QQX10_04725</name>
</gene>
<dbReference type="CDD" id="cd18793">
    <property type="entry name" value="SF2_C_SNF"/>
    <property type="match status" value="1"/>
</dbReference>
<dbReference type="RefSeq" id="WP_301118532.1">
    <property type="nucleotide sequence ID" value="NZ_JAUHPX010000002.1"/>
</dbReference>
<dbReference type="InterPro" id="IPR001650">
    <property type="entry name" value="Helicase_C-like"/>
</dbReference>
<dbReference type="InterPro" id="IPR000330">
    <property type="entry name" value="SNF2_N"/>
</dbReference>
<evidence type="ECO:0000259" key="6">
    <source>
        <dbReference type="PROSITE" id="PS51192"/>
    </source>
</evidence>
<dbReference type="InterPro" id="IPR027417">
    <property type="entry name" value="P-loop_NTPase"/>
</dbReference>
<dbReference type="AlphaFoldDB" id="A0AAW7M4C4"/>
<evidence type="ECO:0000256" key="3">
    <source>
        <dbReference type="ARBA" id="ARBA00022806"/>
    </source>
</evidence>
<evidence type="ECO:0000256" key="5">
    <source>
        <dbReference type="SAM" id="MobiDB-lite"/>
    </source>
</evidence>
<comment type="caution">
    <text evidence="8">The sequence shown here is derived from an EMBL/GenBank/DDBJ whole genome shotgun (WGS) entry which is preliminary data.</text>
</comment>
<keyword evidence="2" id="KW-0378">Hydrolase</keyword>
<dbReference type="InterPro" id="IPR049730">
    <property type="entry name" value="SNF2/RAD54-like_C"/>
</dbReference>
<evidence type="ECO:0000259" key="7">
    <source>
        <dbReference type="PROSITE" id="PS51194"/>
    </source>
</evidence>
<dbReference type="GO" id="GO:0016787">
    <property type="term" value="F:hydrolase activity"/>
    <property type="evidence" value="ECO:0007669"/>
    <property type="project" value="UniProtKB-KW"/>
</dbReference>
<feature type="domain" description="Helicase C-terminal" evidence="7">
    <location>
        <begin position="531"/>
        <end position="711"/>
    </location>
</feature>
<dbReference type="Pfam" id="PF00271">
    <property type="entry name" value="Helicase_C"/>
    <property type="match status" value="1"/>
</dbReference>
<dbReference type="SMART" id="SM00487">
    <property type="entry name" value="DEXDc"/>
    <property type="match status" value="1"/>
</dbReference>
<dbReference type="PROSITE" id="PS51194">
    <property type="entry name" value="HELICASE_CTER"/>
    <property type="match status" value="1"/>
</dbReference>
<feature type="region of interest" description="Disordered" evidence="5">
    <location>
        <begin position="1"/>
        <end position="20"/>
    </location>
</feature>
<feature type="compositionally biased region" description="Basic and acidic residues" evidence="5">
    <location>
        <begin position="1"/>
        <end position="14"/>
    </location>
</feature>
<name>A0AAW7M4C4_9MICO</name>
<proteinExistence type="predicted"/>
<feature type="compositionally biased region" description="Acidic residues" evidence="5">
    <location>
        <begin position="473"/>
        <end position="487"/>
    </location>
</feature>
<dbReference type="Pfam" id="PF00176">
    <property type="entry name" value="SNF2-rel_dom"/>
    <property type="match status" value="1"/>
</dbReference>
<dbReference type="InterPro" id="IPR057342">
    <property type="entry name" value="DEXDc_RapA"/>
</dbReference>
<organism evidence="8 9">
    <name type="scientific">Demequina lignilytica</name>
    <dbReference type="NCBI Taxonomy" id="3051663"/>
    <lineage>
        <taxon>Bacteria</taxon>
        <taxon>Bacillati</taxon>
        <taxon>Actinomycetota</taxon>
        <taxon>Actinomycetes</taxon>
        <taxon>Micrococcales</taxon>
        <taxon>Demequinaceae</taxon>
        <taxon>Demequina</taxon>
    </lineage>
</organism>
<keyword evidence="3 8" id="KW-0347">Helicase</keyword>
<dbReference type="CDD" id="cd18011">
    <property type="entry name" value="DEXDc_RapA"/>
    <property type="match status" value="1"/>
</dbReference>
<dbReference type="SMART" id="SM00490">
    <property type="entry name" value="HELICc"/>
    <property type="match status" value="1"/>
</dbReference>
<evidence type="ECO:0000256" key="1">
    <source>
        <dbReference type="ARBA" id="ARBA00022741"/>
    </source>
</evidence>
<evidence type="ECO:0000256" key="2">
    <source>
        <dbReference type="ARBA" id="ARBA00022801"/>
    </source>
</evidence>
<keyword evidence="9" id="KW-1185">Reference proteome</keyword>